<keyword evidence="2" id="KW-1185">Reference proteome</keyword>
<accession>A0A7X3MQ36</accession>
<proteinExistence type="predicted"/>
<dbReference type="OrthoDB" id="7997598at2"/>
<reference evidence="1 2" key="1">
    <citation type="submission" date="2019-12" db="EMBL/GenBank/DDBJ databases">
        <authorList>
            <person name="Yuan C.-G."/>
        </authorList>
    </citation>
    <scope>NUCLEOTIDE SEQUENCE [LARGE SCALE GENOMIC DNA]</scope>
    <source>
        <strain evidence="1 2">KCTC 23863</strain>
    </source>
</reference>
<comment type="caution">
    <text evidence="1">The sequence shown here is derived from an EMBL/GenBank/DDBJ whole genome shotgun (WGS) entry which is preliminary data.</text>
</comment>
<evidence type="ECO:0000313" key="1">
    <source>
        <dbReference type="EMBL" id="MXQ10945.1"/>
    </source>
</evidence>
<sequence length="85" mass="9545">MERKIELQPMPVMIGRGDREGRLVLVDGELVAVLVRLDGDTHAADVRGQWFLEAGFGPLDTKRHPTFTDPEEAKRWVLSQFDGNG</sequence>
<organism evidence="1 2">
    <name type="scientific">Microvirga makkahensis</name>
    <dbReference type="NCBI Taxonomy" id="1128670"/>
    <lineage>
        <taxon>Bacteria</taxon>
        <taxon>Pseudomonadati</taxon>
        <taxon>Pseudomonadota</taxon>
        <taxon>Alphaproteobacteria</taxon>
        <taxon>Hyphomicrobiales</taxon>
        <taxon>Methylobacteriaceae</taxon>
        <taxon>Microvirga</taxon>
    </lineage>
</organism>
<gene>
    <name evidence="1" type="ORF">GR328_05670</name>
</gene>
<evidence type="ECO:0000313" key="2">
    <source>
        <dbReference type="Proteomes" id="UP000436483"/>
    </source>
</evidence>
<dbReference type="Proteomes" id="UP000436483">
    <property type="component" value="Unassembled WGS sequence"/>
</dbReference>
<reference evidence="1 2" key="2">
    <citation type="submission" date="2020-01" db="EMBL/GenBank/DDBJ databases">
        <title>Microvirga sp. nov., an arsenate reduction bacterium isolated from Tibet hotspring sediments.</title>
        <authorList>
            <person name="Xian W.-D."/>
            <person name="Li W.-J."/>
        </authorList>
    </citation>
    <scope>NUCLEOTIDE SEQUENCE [LARGE SCALE GENOMIC DNA]</scope>
    <source>
        <strain evidence="1 2">KCTC 23863</strain>
    </source>
</reference>
<protein>
    <submittedName>
        <fullName evidence="1">Uncharacterized protein</fullName>
    </submittedName>
</protein>
<dbReference type="EMBL" id="WURB01000003">
    <property type="protein sequence ID" value="MXQ10945.1"/>
    <property type="molecule type" value="Genomic_DNA"/>
</dbReference>
<dbReference type="AlphaFoldDB" id="A0A7X3MQ36"/>
<name>A0A7X3MQ36_9HYPH</name>